<dbReference type="InterPro" id="IPR036291">
    <property type="entry name" value="NAD(P)-bd_dom_sf"/>
</dbReference>
<proteinExistence type="inferred from homology"/>
<comment type="similarity">
    <text evidence="1 3">Belongs to the short-chain dehydrogenases/reductases (SDR) family.</text>
</comment>
<evidence type="ECO:0000313" key="5">
    <source>
        <dbReference type="Proteomes" id="UP001652621"/>
    </source>
</evidence>
<dbReference type="SUPFAM" id="SSF51735">
    <property type="entry name" value="NAD(P)-binding Rossmann-fold domains"/>
    <property type="match status" value="1"/>
</dbReference>
<dbReference type="InterPro" id="IPR002347">
    <property type="entry name" value="SDR_fam"/>
</dbReference>
<organism evidence="4">
    <name type="scientific">Musca domestica</name>
    <name type="common">House fly</name>
    <dbReference type="NCBI Taxonomy" id="7370"/>
    <lineage>
        <taxon>Eukaryota</taxon>
        <taxon>Metazoa</taxon>
        <taxon>Ecdysozoa</taxon>
        <taxon>Arthropoda</taxon>
        <taxon>Hexapoda</taxon>
        <taxon>Insecta</taxon>
        <taxon>Pterygota</taxon>
        <taxon>Neoptera</taxon>
        <taxon>Endopterygota</taxon>
        <taxon>Diptera</taxon>
        <taxon>Brachycera</taxon>
        <taxon>Muscomorpha</taxon>
        <taxon>Muscoidea</taxon>
        <taxon>Muscidae</taxon>
        <taxon>Musca</taxon>
    </lineage>
</organism>
<dbReference type="STRING" id="7370.A0A1I8NG90"/>
<keyword evidence="2" id="KW-0560">Oxidoreductase</keyword>
<dbReference type="EnsemblMetazoa" id="MDOA014812-RA">
    <property type="protein sequence ID" value="MDOA014812-PA"/>
    <property type="gene ID" value="MDOA014812"/>
</dbReference>
<dbReference type="PANTHER" id="PTHR43115:SF4">
    <property type="entry name" value="DEHYDROGENASE_REDUCTASE SDR FAMILY MEMBER 11"/>
    <property type="match status" value="1"/>
</dbReference>
<dbReference type="Proteomes" id="UP001652621">
    <property type="component" value="Unplaced"/>
</dbReference>
<reference evidence="4" key="1">
    <citation type="submission" date="2020-05" db="UniProtKB">
        <authorList>
            <consortium name="EnsemblMetazoa"/>
        </authorList>
    </citation>
    <scope>IDENTIFICATION</scope>
    <source>
        <strain evidence="4">Aabys</strain>
    </source>
</reference>
<protein>
    <submittedName>
        <fullName evidence="6">Farnesol dehydrogenase</fullName>
    </submittedName>
</protein>
<dbReference type="PRINTS" id="PR00081">
    <property type="entry name" value="GDHRDH"/>
</dbReference>
<sequence>MERWQNRVAAVTGASSGIGAAIAKDLVNAGLIVVGLARRTQRVEEIRCTLATNLQTRLHVVKCDVSDLQSVNEAFDWIEKNLGGVDVLVNNAGTYTAGQVLTMDLGEVEKTLQTNLMGIVYCTRRAYASMQERNINDGHVVLINSIVGHHVFNLPPGVVAQFNIYPPSKHAVTGLTEVLRQEFRDLKTKIKITSISPGLVDTEIVPENYQGLPMLKPEDISAGVMYAIGTPPHVQVHELTIKPVGETF</sequence>
<dbReference type="PRINTS" id="PR00080">
    <property type="entry name" value="SDRFAMILY"/>
</dbReference>
<dbReference type="GO" id="GO:0016616">
    <property type="term" value="F:oxidoreductase activity, acting on the CH-OH group of donors, NAD or NADP as acceptor"/>
    <property type="evidence" value="ECO:0007669"/>
    <property type="project" value="UniProtKB-ARBA"/>
</dbReference>
<gene>
    <name evidence="4" type="primary">101896442</name>
    <name evidence="6" type="synonym">LOC101896442</name>
</gene>
<reference evidence="6" key="2">
    <citation type="submission" date="2025-04" db="UniProtKB">
        <authorList>
            <consortium name="RefSeq"/>
        </authorList>
    </citation>
    <scope>IDENTIFICATION</scope>
    <source>
        <strain evidence="6">Aabys</strain>
    </source>
</reference>
<keyword evidence="5" id="KW-1185">Reference proteome</keyword>
<accession>A0A1I8NG90</accession>
<evidence type="ECO:0000256" key="3">
    <source>
        <dbReference type="RuleBase" id="RU000363"/>
    </source>
</evidence>
<dbReference type="PANTHER" id="PTHR43115">
    <property type="entry name" value="DEHYDROGENASE/REDUCTASE SDR FAMILY MEMBER 11"/>
    <property type="match status" value="1"/>
</dbReference>
<dbReference type="VEuPathDB" id="VectorBase:MDOA014812"/>
<dbReference type="FunFam" id="3.40.50.720:FF:000047">
    <property type="entry name" value="NADP-dependent L-serine/L-allo-threonine dehydrogenase"/>
    <property type="match status" value="1"/>
</dbReference>
<dbReference type="eggNOG" id="KOG1205">
    <property type="taxonomic scope" value="Eukaryota"/>
</dbReference>
<dbReference type="Gene3D" id="3.40.50.720">
    <property type="entry name" value="NAD(P)-binding Rossmann-like Domain"/>
    <property type="match status" value="1"/>
</dbReference>
<dbReference type="Pfam" id="PF00106">
    <property type="entry name" value="adh_short"/>
    <property type="match status" value="1"/>
</dbReference>
<evidence type="ECO:0000313" key="4">
    <source>
        <dbReference type="EnsemblMetazoa" id="MDOA014812-PA"/>
    </source>
</evidence>
<dbReference type="KEGG" id="mde:101896442"/>
<name>A0A1I8NG90_MUSDO</name>
<dbReference type="GeneID" id="101896442"/>
<dbReference type="OrthoDB" id="1933717at2759"/>
<evidence type="ECO:0000256" key="1">
    <source>
        <dbReference type="ARBA" id="ARBA00006484"/>
    </source>
</evidence>
<dbReference type="RefSeq" id="XP_005178165.1">
    <property type="nucleotide sequence ID" value="XM_005178108.3"/>
</dbReference>
<evidence type="ECO:0000313" key="6">
    <source>
        <dbReference type="RefSeq" id="XP_005178165.1"/>
    </source>
</evidence>
<dbReference type="AlphaFoldDB" id="A0A1I8NG90"/>
<dbReference type="VEuPathDB" id="VectorBase:MDOMA2_000575"/>
<evidence type="ECO:0000256" key="2">
    <source>
        <dbReference type="ARBA" id="ARBA00023002"/>
    </source>
</evidence>